<proteinExistence type="predicted"/>
<evidence type="ECO:0000313" key="2">
    <source>
        <dbReference type="EMBL" id="KAK6760745.1"/>
    </source>
</evidence>
<reference evidence="2 3" key="1">
    <citation type="submission" date="2023-08" db="EMBL/GenBank/DDBJ databases">
        <title>A Necator americanus chromosomal reference genome.</title>
        <authorList>
            <person name="Ilik V."/>
            <person name="Petrzelkova K.J."/>
            <person name="Pardy F."/>
            <person name="Fuh T."/>
            <person name="Niatou-Singa F.S."/>
            <person name="Gouil Q."/>
            <person name="Baker L."/>
            <person name="Ritchie M.E."/>
            <person name="Jex A.R."/>
            <person name="Gazzola D."/>
            <person name="Li H."/>
            <person name="Toshio Fujiwara R."/>
            <person name="Zhan B."/>
            <person name="Aroian R.V."/>
            <person name="Pafco B."/>
            <person name="Schwarz E.M."/>
        </authorList>
    </citation>
    <scope>NUCLEOTIDE SEQUENCE [LARGE SCALE GENOMIC DNA]</scope>
    <source>
        <strain evidence="2 3">Aroian</strain>
        <tissue evidence="2">Whole animal</tissue>
    </source>
</reference>
<accession>A0ABR1EDL3</accession>
<dbReference type="Proteomes" id="UP001303046">
    <property type="component" value="Unassembled WGS sequence"/>
</dbReference>
<name>A0ABR1EDL3_NECAM</name>
<feature type="region of interest" description="Disordered" evidence="1">
    <location>
        <begin position="1"/>
        <end position="33"/>
    </location>
</feature>
<dbReference type="EMBL" id="JAVFWL010000006">
    <property type="protein sequence ID" value="KAK6760745.1"/>
    <property type="molecule type" value="Genomic_DNA"/>
</dbReference>
<organism evidence="2 3">
    <name type="scientific">Necator americanus</name>
    <name type="common">Human hookworm</name>
    <dbReference type="NCBI Taxonomy" id="51031"/>
    <lineage>
        <taxon>Eukaryota</taxon>
        <taxon>Metazoa</taxon>
        <taxon>Ecdysozoa</taxon>
        <taxon>Nematoda</taxon>
        <taxon>Chromadorea</taxon>
        <taxon>Rhabditida</taxon>
        <taxon>Rhabditina</taxon>
        <taxon>Rhabditomorpha</taxon>
        <taxon>Strongyloidea</taxon>
        <taxon>Ancylostomatidae</taxon>
        <taxon>Bunostominae</taxon>
        <taxon>Necator</taxon>
    </lineage>
</organism>
<evidence type="ECO:0000313" key="3">
    <source>
        <dbReference type="Proteomes" id="UP001303046"/>
    </source>
</evidence>
<sequence length="262" mass="29092">MLFGAPPEPSRNNTPRSTPAPVPGDLPKATTTRRVESFPEFKPLLDYDACSFVDDSTSVATSTEDESNFEIDVVPEEDDFDLADLAEDASTVDEAIISDRIYKVLMAKHGNILTVDLVTVITMINVHNKDTLVLGKANNVLVSQKLDVARMEAYDGLRRKSNNVENVRVKDPEVLFSVIAPANSITSDVQVTVKGISAQVEDEIVSHLAAFALDEEAKENNVNLFIKVCDSRIQIHDRNKKKPLLLTIKECVIEQDEKRREL</sequence>
<gene>
    <name evidence="2" type="primary">Necator_chrX.g22150</name>
    <name evidence="2" type="ORF">RB195_021989</name>
</gene>
<evidence type="ECO:0000256" key="1">
    <source>
        <dbReference type="SAM" id="MobiDB-lite"/>
    </source>
</evidence>
<protein>
    <submittedName>
        <fullName evidence="2">Uncharacterized protein</fullName>
    </submittedName>
</protein>
<keyword evidence="3" id="KW-1185">Reference proteome</keyword>
<comment type="caution">
    <text evidence="2">The sequence shown here is derived from an EMBL/GenBank/DDBJ whole genome shotgun (WGS) entry which is preliminary data.</text>
</comment>